<dbReference type="GO" id="GO:0005829">
    <property type="term" value="C:cytosol"/>
    <property type="evidence" value="ECO:0007669"/>
    <property type="project" value="TreeGrafter"/>
</dbReference>
<keyword evidence="1" id="KW-0677">Repeat</keyword>
<feature type="compositionally biased region" description="Polar residues" evidence="3">
    <location>
        <begin position="360"/>
        <end position="396"/>
    </location>
</feature>
<proteinExistence type="predicted"/>
<feature type="repeat" description="HEAT" evidence="2">
    <location>
        <begin position="60"/>
        <end position="98"/>
    </location>
</feature>
<feature type="region of interest" description="Disordered" evidence="3">
    <location>
        <begin position="349"/>
        <end position="398"/>
    </location>
</feature>
<dbReference type="InterPro" id="IPR016024">
    <property type="entry name" value="ARM-type_fold"/>
</dbReference>
<evidence type="ECO:0000313" key="5">
    <source>
        <dbReference type="EMBL" id="KAA6387439.1"/>
    </source>
</evidence>
<keyword evidence="4" id="KW-0472">Membrane</keyword>
<sequence>MRAVRRLSDIAKESSIQEVRQVIVPFLTELIYDESSILCELLNQIQGIINFRNDKLAGQFLPILEYLVASPDKQVRNMACDTLVQVAKKLQGQELEQDFASIIIRCALYDHHQAKLAAVMIISQTFKMKMKKLEEVLQLIQLKLFIFREFFHKFLHRSMLYLQNFSQFHLLQFILFVNYALMRIVMQKELHQQPYFAYFVFYVVDIASVQELSVVILAVITDLSLDQYWRCRYCVVECIEVLMQNCNQNERLTVIYPIYVRLCDDPEVEVRVACVNQLPEVALYIPYNLFPTHIYPLISKAVFDFSNFHTRETLAVLLPAIARALIGNGPNLVSAQEPQQSKNTDKIINQESQQQDQIQHGSTFKPLSQPQLNTSRQSGSQKSAIQNTSQIETSSSVRRRDEGIRATVAIFNSLFRADDSYEAIAAAAQELVNALYIPLDISVIFGNDINFVNFFNKRKELNDILTANVTNPQIQNKVQINEEKQFEFSPSLMSSSSSKPVSANTYQSNSSIPTQQSSSIPNQLSAAQIASVAPQTNLTNLLFNEQNLQQQDNPQRIYPSSLPQAPLDTQALVETEGTQRIRLALLRSQTLEGLWREIGEHAFIENIIPTILTLPQIAARQQNRIVIQDAQDGNNQLNPRSDSSIADKMSSASASNWQIRVSLVELVPLLVRLLGVEFVDYNISAFVMAWLRDRVYAVRQAAVKAVGEIASAAGVDWVLSSVVRQIDSLAKFESYQLRITALDLIRELALALRNPLDVASCKFVEQTISLSKDKVPNVRIAVVRTLKQIFPCVDAGTARDKIYPTLREMQSDSDIDVKNSITEE</sequence>
<evidence type="ECO:0000256" key="3">
    <source>
        <dbReference type="SAM" id="MobiDB-lite"/>
    </source>
</evidence>
<evidence type="ECO:0000256" key="2">
    <source>
        <dbReference type="PROSITE-ProRule" id="PRU00103"/>
    </source>
</evidence>
<dbReference type="OrthoDB" id="340346at2759"/>
<keyword evidence="4" id="KW-1133">Transmembrane helix</keyword>
<feature type="compositionally biased region" description="Low complexity" evidence="3">
    <location>
        <begin position="349"/>
        <end position="359"/>
    </location>
</feature>
<dbReference type="GO" id="GO:0000159">
    <property type="term" value="C:protein phosphatase type 2A complex"/>
    <property type="evidence" value="ECO:0007669"/>
    <property type="project" value="TreeGrafter"/>
</dbReference>
<evidence type="ECO:0000256" key="4">
    <source>
        <dbReference type="SAM" id="Phobius"/>
    </source>
</evidence>
<feature type="transmembrane region" description="Helical" evidence="4">
    <location>
        <begin position="167"/>
        <end position="186"/>
    </location>
</feature>
<name>A0A5J4VYV1_9EUKA</name>
<organism evidence="5 6">
    <name type="scientific">Streblomastix strix</name>
    <dbReference type="NCBI Taxonomy" id="222440"/>
    <lineage>
        <taxon>Eukaryota</taxon>
        <taxon>Metamonada</taxon>
        <taxon>Preaxostyla</taxon>
        <taxon>Oxymonadida</taxon>
        <taxon>Streblomastigidae</taxon>
        <taxon>Streblomastix</taxon>
    </lineage>
</organism>
<dbReference type="GO" id="GO:0019888">
    <property type="term" value="F:protein phosphatase regulator activity"/>
    <property type="evidence" value="ECO:0007669"/>
    <property type="project" value="TreeGrafter"/>
</dbReference>
<dbReference type="Gene3D" id="1.25.10.10">
    <property type="entry name" value="Leucine-rich Repeat Variant"/>
    <property type="match status" value="2"/>
</dbReference>
<evidence type="ECO:0000256" key="1">
    <source>
        <dbReference type="ARBA" id="ARBA00022737"/>
    </source>
</evidence>
<dbReference type="SUPFAM" id="SSF48371">
    <property type="entry name" value="ARM repeat"/>
    <property type="match status" value="1"/>
</dbReference>
<dbReference type="InterPro" id="IPR051023">
    <property type="entry name" value="PP2A_Regulatory_Subunit_A"/>
</dbReference>
<accession>A0A5J4VYV1</accession>
<dbReference type="PROSITE" id="PS50077">
    <property type="entry name" value="HEAT_REPEAT"/>
    <property type="match status" value="2"/>
</dbReference>
<dbReference type="InterPro" id="IPR011989">
    <property type="entry name" value="ARM-like"/>
</dbReference>
<evidence type="ECO:0000313" key="6">
    <source>
        <dbReference type="Proteomes" id="UP000324800"/>
    </source>
</evidence>
<keyword evidence="4" id="KW-0812">Transmembrane</keyword>
<dbReference type="Proteomes" id="UP000324800">
    <property type="component" value="Unassembled WGS sequence"/>
</dbReference>
<protein>
    <submittedName>
        <fullName evidence="5">Putative Serine/threonine-protein phosphatase 2A 65 kDa regulatory subunit A beta</fullName>
    </submittedName>
</protein>
<dbReference type="EMBL" id="SNRW01004375">
    <property type="protein sequence ID" value="KAA6387439.1"/>
    <property type="molecule type" value="Genomic_DNA"/>
</dbReference>
<feature type="repeat" description="HEAT" evidence="2">
    <location>
        <begin position="255"/>
        <end position="293"/>
    </location>
</feature>
<comment type="caution">
    <text evidence="5">The sequence shown here is derived from an EMBL/GenBank/DDBJ whole genome shotgun (WGS) entry which is preliminary data.</text>
</comment>
<reference evidence="5 6" key="1">
    <citation type="submission" date="2019-03" db="EMBL/GenBank/DDBJ databases">
        <title>Single cell metagenomics reveals metabolic interactions within the superorganism composed of flagellate Streblomastix strix and complex community of Bacteroidetes bacteria on its surface.</title>
        <authorList>
            <person name="Treitli S.C."/>
            <person name="Kolisko M."/>
            <person name="Husnik F."/>
            <person name="Keeling P."/>
            <person name="Hampl V."/>
        </authorList>
    </citation>
    <scope>NUCLEOTIDE SEQUENCE [LARGE SCALE GENOMIC DNA]</scope>
    <source>
        <strain evidence="5">ST1C</strain>
    </source>
</reference>
<dbReference type="AlphaFoldDB" id="A0A5J4VYV1"/>
<dbReference type="GO" id="GO:0005634">
    <property type="term" value="C:nucleus"/>
    <property type="evidence" value="ECO:0007669"/>
    <property type="project" value="TreeGrafter"/>
</dbReference>
<dbReference type="PANTHER" id="PTHR10648:SF4">
    <property type="entry name" value="PROTEIN PHOSPHATASE 2 (FORMERLY 2A), REGULATORY SUBUNIT A, BETA ISOFORM-RELATED"/>
    <property type="match status" value="1"/>
</dbReference>
<dbReference type="PANTHER" id="PTHR10648">
    <property type="entry name" value="SERINE/THREONINE-PROTEIN PHOSPHATASE PP2A 65 KDA REGULATORY SUBUNIT"/>
    <property type="match status" value="1"/>
</dbReference>
<gene>
    <name evidence="5" type="ORF">EZS28_017033</name>
</gene>
<feature type="region of interest" description="Disordered" evidence="3">
    <location>
        <begin position="489"/>
        <end position="518"/>
    </location>
</feature>
<feature type="transmembrane region" description="Helical" evidence="4">
    <location>
        <begin position="198"/>
        <end position="220"/>
    </location>
</feature>
<dbReference type="InterPro" id="IPR021133">
    <property type="entry name" value="HEAT_type_2"/>
</dbReference>